<dbReference type="Pfam" id="PF19086">
    <property type="entry name" value="Terpene_syn_C_2"/>
    <property type="match status" value="1"/>
</dbReference>
<keyword evidence="3" id="KW-0560">Oxidoreductase</keyword>
<reference evidence="4 5" key="1">
    <citation type="submission" date="2019-12" db="EMBL/GenBank/DDBJ databases">
        <title>A genome sequence resource for the geographically widespread anthracnose pathogen Colletotrichum asianum.</title>
        <authorList>
            <person name="Meng Y."/>
        </authorList>
    </citation>
    <scope>NUCLEOTIDE SEQUENCE [LARGE SCALE GENOMIC DNA]</scope>
    <source>
        <strain evidence="4 5">ICMP 18580</strain>
    </source>
</reference>
<proteinExistence type="inferred from homology"/>
<keyword evidence="5" id="KW-1185">Reference proteome</keyword>
<dbReference type="SUPFAM" id="SSF48576">
    <property type="entry name" value="Terpenoid synthases"/>
    <property type="match status" value="1"/>
</dbReference>
<name>A0A8H3WI39_9PEZI</name>
<dbReference type="GO" id="GO:0016491">
    <property type="term" value="F:oxidoreductase activity"/>
    <property type="evidence" value="ECO:0007669"/>
    <property type="project" value="UniProtKB-KW"/>
</dbReference>
<dbReference type="Gene3D" id="3.40.50.720">
    <property type="entry name" value="NAD(P)-binding Rossmann-like Domain"/>
    <property type="match status" value="1"/>
</dbReference>
<comment type="similarity">
    <text evidence="1">Belongs to the short-chain dehydrogenases/reductases (SDR) family.</text>
</comment>
<dbReference type="PROSITE" id="PS00061">
    <property type="entry name" value="ADH_SHORT"/>
    <property type="match status" value="1"/>
</dbReference>
<dbReference type="PRINTS" id="PR00081">
    <property type="entry name" value="GDHRDH"/>
</dbReference>
<dbReference type="Gene3D" id="1.10.600.10">
    <property type="entry name" value="Farnesyl Diphosphate Synthase"/>
    <property type="match status" value="1"/>
</dbReference>
<evidence type="ECO:0000313" key="4">
    <source>
        <dbReference type="EMBL" id="KAF0326715.1"/>
    </source>
</evidence>
<comment type="caution">
    <text evidence="4">The sequence shown here is derived from an EMBL/GenBank/DDBJ whole genome shotgun (WGS) entry which is preliminary data.</text>
</comment>
<dbReference type="EMBL" id="WOWK01000028">
    <property type="protein sequence ID" value="KAF0326715.1"/>
    <property type="molecule type" value="Genomic_DNA"/>
</dbReference>
<dbReference type="Pfam" id="PF00106">
    <property type="entry name" value="adh_short"/>
    <property type="match status" value="1"/>
</dbReference>
<dbReference type="PANTHER" id="PTHR43180:SF80">
    <property type="entry name" value="NAD(P)-BINDING PROTEIN"/>
    <property type="match status" value="1"/>
</dbReference>
<dbReference type="InterPro" id="IPR008949">
    <property type="entry name" value="Isoprenoid_synthase_dom_sf"/>
</dbReference>
<dbReference type="OrthoDB" id="3004402at2759"/>
<dbReference type="SUPFAM" id="SSF51735">
    <property type="entry name" value="NAD(P)-binding Rossmann-fold domains"/>
    <property type="match status" value="1"/>
</dbReference>
<accession>A0A8H3WI39</accession>
<dbReference type="Proteomes" id="UP000434172">
    <property type="component" value="Unassembled WGS sequence"/>
</dbReference>
<evidence type="ECO:0000256" key="1">
    <source>
        <dbReference type="ARBA" id="ARBA00006484"/>
    </source>
</evidence>
<evidence type="ECO:0000256" key="2">
    <source>
        <dbReference type="ARBA" id="ARBA00022857"/>
    </source>
</evidence>
<sequence length="565" mass="62913">MATLSIKEENIPLQSGRKVIITGGASGIGLATAKVLAAKGADVVILDISEPEETLLSTIRFRKCDISQWSDLRDAFADVGVIHIAVANAGQSEDGTYLTDSFDAQGNLLEPNYDVIDVNLRGTLNFVKLALHNMRSNQTKGSIVLTSSATAYLAEQSLPVYSGTKAALANFMRAMRSTLRDSGITINTVAPAATITKLLPADLAAPIIAAGLPREQSAVSNIVPMFSLHALASLIFPITTSSPKVQWNSDKGISREYSPTNSNSVSRFSAKIHRLEPQISADVNGFFLEHWPFENDKARKKFIAAGFSRVTCFYYPVALDDRIGFACRLLTLLFLIDDLLEEMSLEDGSAYNERLILLSRGDTQPDRNVPVEWITYDLWNDMRSCDKALAEEILEPVFTFMRAQTDKSRLSIQELGEYLRYRERDVGKALLSALMRFSMKLDLTAEELNTVHDIEMNCSKHISVVNDIYSWEKELKASQTGHQEGSALCSSVSVLSSETSLDYKASKRVLWTMCREWELVHEELVERRRSLQPCSKDLQSFMKGLEYQMSGNEAWSETTPRYHSV</sequence>
<dbReference type="InterPro" id="IPR020904">
    <property type="entry name" value="Sc_DH/Rdtase_CS"/>
</dbReference>
<evidence type="ECO:0000256" key="3">
    <source>
        <dbReference type="ARBA" id="ARBA00023002"/>
    </source>
</evidence>
<organism evidence="4 5">
    <name type="scientific">Colletotrichum asianum</name>
    <dbReference type="NCBI Taxonomy" id="702518"/>
    <lineage>
        <taxon>Eukaryota</taxon>
        <taxon>Fungi</taxon>
        <taxon>Dikarya</taxon>
        <taxon>Ascomycota</taxon>
        <taxon>Pezizomycotina</taxon>
        <taxon>Sordariomycetes</taxon>
        <taxon>Hypocreomycetidae</taxon>
        <taxon>Glomerellales</taxon>
        <taxon>Glomerellaceae</taxon>
        <taxon>Colletotrichum</taxon>
        <taxon>Colletotrichum gloeosporioides species complex</taxon>
    </lineage>
</organism>
<protein>
    <submittedName>
        <fullName evidence="4">Aristolochene synthase</fullName>
    </submittedName>
</protein>
<keyword evidence="2" id="KW-0521">NADP</keyword>
<gene>
    <name evidence="4" type="ORF">GQ607_006055</name>
</gene>
<dbReference type="InterPro" id="IPR002347">
    <property type="entry name" value="SDR_fam"/>
</dbReference>
<evidence type="ECO:0000313" key="5">
    <source>
        <dbReference type="Proteomes" id="UP000434172"/>
    </source>
</evidence>
<dbReference type="AlphaFoldDB" id="A0A8H3WI39"/>
<dbReference type="PANTHER" id="PTHR43180">
    <property type="entry name" value="3-OXOACYL-(ACYL-CARRIER-PROTEIN) REDUCTASE (AFU_ORTHOLOGUE AFUA_6G11210)"/>
    <property type="match status" value="1"/>
</dbReference>
<dbReference type="InterPro" id="IPR036291">
    <property type="entry name" value="NAD(P)-bd_dom_sf"/>
</dbReference>